<evidence type="ECO:0000313" key="2">
    <source>
        <dbReference type="Proteomes" id="UP000004773"/>
    </source>
</evidence>
<comment type="caution">
    <text evidence="1">The sequence shown here is derived from an EMBL/GenBank/DDBJ whole genome shotgun (WGS) entry which is preliminary data.</text>
</comment>
<name>A0AA87DXN5_9BACL</name>
<sequence length="48" mass="5851">MSFDLFIFERRKDIKTSLDVFNYYDEFTKYKENKDYNSLHGCSDIIVT</sequence>
<dbReference type="AlphaFoldDB" id="A0AA87DXN5"/>
<protein>
    <submittedName>
        <fullName evidence="1">Uncharacterized protein</fullName>
    </submittedName>
</protein>
<organism evidence="1 2">
    <name type="scientific">Gemella haemolysans M341</name>
    <dbReference type="NCBI Taxonomy" id="562981"/>
    <lineage>
        <taxon>Bacteria</taxon>
        <taxon>Bacillati</taxon>
        <taxon>Bacillota</taxon>
        <taxon>Bacilli</taxon>
        <taxon>Bacillales</taxon>
        <taxon>Gemellaceae</taxon>
        <taxon>Gemella</taxon>
    </lineage>
</organism>
<reference evidence="1 2" key="1">
    <citation type="submission" date="2011-03" db="EMBL/GenBank/DDBJ databases">
        <title>The Genome Sequence of Gemella haemolysans M341.</title>
        <authorList>
            <consortium name="The Broad Institute Genome Sequencing Platform"/>
            <consortium name="The Broad Institute Genome Sequencing Center for Infectious Disease"/>
            <person name="Earl A."/>
            <person name="Ward D."/>
            <person name="Feldgarden M."/>
            <person name="Gevers D."/>
            <person name="Sibley C.D."/>
            <person name="Field T.R."/>
            <person name="Grinwis M."/>
            <person name="Eshaghurshan C.S."/>
            <person name="Surette M.G."/>
            <person name="Young S.K."/>
            <person name="Zeng Q."/>
            <person name="Gargeya S."/>
            <person name="Fitzgerald M."/>
            <person name="Haas B."/>
            <person name="Abouelleil A."/>
            <person name="Alvarado L."/>
            <person name="Arachchi H.M."/>
            <person name="Berlin A."/>
            <person name="Brown A."/>
            <person name="Chapman S.B."/>
            <person name="Chen Z."/>
            <person name="Dunbar C."/>
            <person name="Freedman E."/>
            <person name="Gearin G."/>
            <person name="Gellesch M."/>
            <person name="Goldberg J."/>
            <person name="Griggs A."/>
            <person name="Gujja S."/>
            <person name="Heilman E.R."/>
            <person name="Heiman D."/>
            <person name="Howarth C."/>
            <person name="Larson L."/>
            <person name="Lui A."/>
            <person name="MacDonald P.J.P."/>
            <person name="Mehta T."/>
            <person name="Montmayeur A."/>
            <person name="Murphy C."/>
            <person name="Neiman D."/>
            <person name="Pearson M."/>
            <person name="Priest M."/>
            <person name="Roberts A."/>
            <person name="Saif S."/>
            <person name="Shea T."/>
            <person name="Shenoy N."/>
            <person name="Sisk P."/>
            <person name="Stolte C."/>
            <person name="Sykes S."/>
            <person name="White J."/>
            <person name="Yandava C."/>
            <person name="Wortman J."/>
            <person name="Nusbaum C."/>
            <person name="Birren B."/>
        </authorList>
    </citation>
    <scope>NUCLEOTIDE SEQUENCE [LARGE SCALE GENOMIC DNA]</scope>
    <source>
        <strain evidence="1 2">M341</strain>
    </source>
</reference>
<proteinExistence type="predicted"/>
<dbReference type="Proteomes" id="UP000004773">
    <property type="component" value="Unassembled WGS sequence"/>
</dbReference>
<evidence type="ECO:0000313" key="1">
    <source>
        <dbReference type="EMBL" id="EGF86403.1"/>
    </source>
</evidence>
<accession>A0AA87DXN5</accession>
<dbReference type="RefSeq" id="WP_003147823.1">
    <property type="nucleotide sequence ID" value="NZ_GL883585.1"/>
</dbReference>
<gene>
    <name evidence="1" type="ORF">HMPREF0428_01665</name>
</gene>
<dbReference type="EMBL" id="ACRO01000041">
    <property type="protein sequence ID" value="EGF86403.1"/>
    <property type="molecule type" value="Genomic_DNA"/>
</dbReference>